<keyword evidence="2" id="KW-1185">Reference proteome</keyword>
<name>A0ABP0FY66_CLALP</name>
<proteinExistence type="predicted"/>
<accession>A0ABP0FY66</accession>
<sequence length="106" mass="12021">MTSICGILYWPFISVAKKIHIVRCSMSLSHSSAAQCILQFFFLQTNIAMERIFIAVINLAKESKVIGVDQSKVERPQLTDENSRWYFENSVQCYLVCTSADPHSVS</sequence>
<comment type="caution">
    <text evidence="1">The sequence shown here is derived from an EMBL/GenBank/DDBJ whole genome shotgun (WGS) entry which is preliminary data.</text>
</comment>
<dbReference type="EMBL" id="CAWYQH010000097">
    <property type="protein sequence ID" value="CAK8683697.1"/>
    <property type="molecule type" value="Genomic_DNA"/>
</dbReference>
<protein>
    <submittedName>
        <fullName evidence="1">Uncharacterized protein</fullName>
    </submittedName>
</protein>
<gene>
    <name evidence="1" type="ORF">CVLEPA_LOCUS14740</name>
</gene>
<organism evidence="1 2">
    <name type="scientific">Clavelina lepadiformis</name>
    <name type="common">Light-bulb sea squirt</name>
    <name type="synonym">Ascidia lepadiformis</name>
    <dbReference type="NCBI Taxonomy" id="159417"/>
    <lineage>
        <taxon>Eukaryota</taxon>
        <taxon>Metazoa</taxon>
        <taxon>Chordata</taxon>
        <taxon>Tunicata</taxon>
        <taxon>Ascidiacea</taxon>
        <taxon>Aplousobranchia</taxon>
        <taxon>Clavelinidae</taxon>
        <taxon>Clavelina</taxon>
    </lineage>
</organism>
<dbReference type="Proteomes" id="UP001642483">
    <property type="component" value="Unassembled WGS sequence"/>
</dbReference>
<evidence type="ECO:0000313" key="2">
    <source>
        <dbReference type="Proteomes" id="UP001642483"/>
    </source>
</evidence>
<reference evidence="1 2" key="1">
    <citation type="submission" date="2024-02" db="EMBL/GenBank/DDBJ databases">
        <authorList>
            <person name="Daric V."/>
            <person name="Darras S."/>
        </authorList>
    </citation>
    <scope>NUCLEOTIDE SEQUENCE [LARGE SCALE GENOMIC DNA]</scope>
</reference>
<evidence type="ECO:0000313" key="1">
    <source>
        <dbReference type="EMBL" id="CAK8683697.1"/>
    </source>
</evidence>